<evidence type="ECO:0000313" key="4">
    <source>
        <dbReference type="WBParaSite" id="TREG1_95910.2"/>
    </source>
</evidence>
<feature type="transmembrane region" description="Helical" evidence="1">
    <location>
        <begin position="429"/>
        <end position="448"/>
    </location>
</feature>
<dbReference type="AlphaFoldDB" id="A0AA85KLA6"/>
<dbReference type="Proteomes" id="UP000050795">
    <property type="component" value="Unassembled WGS sequence"/>
</dbReference>
<dbReference type="WBParaSite" id="TREG1_95910.2">
    <property type="protein sequence ID" value="TREG1_95910.2"/>
    <property type="gene ID" value="TREG1_95910"/>
</dbReference>
<sequence length="699" mass="80476">MHGWCYKIYLNYSRSIELKLILDPQEYDYIIPNKGYTGFYLIVQSANCQSDNEEMDSDNSINDQSVIVGPKFHSFINIKQQYPFERRMDRYGPTTKDSCSTFHIQSVVQLEKLPIQVHSLQKFNINMFRRNGTVVHLGVLYQQKAFLQIYNYTAYNLIKDLSKELYMARRLAQFASECVWKMYKHLEHFSRQSNQMKPAHNQNTVNCYRQVYHLLTSAGKDLLSSKNALFITSDDEDQNGGNNQTLDSIELHLINSFFETKVIVSPSSTLLRKILTVMMKFRYLLSDLSGTPPIYQRNTSFLLSSSSASPSPTSTASLDSISEASQLDTTTTTTTHNCSHLIMYHEVQIDKSGEAASAALARLDHVNNELHNLIRDNHLARLIFPRSSYPYTELSTSSMVSVTVQITRGEISQLYQTSTFYADIYLKNLLLTIFISTLSLYLALFILVELCTIKQNALTNHISVQCCRLTNQKRGRPHHHHHQHPQNDNHRINHDSCIRLTTDQYNQITSLDVSHPNNYRTCSNHECHKCNNYDDDERRKYGNYYFKCGEYEEDNDADNRQIINTPFKQYTNYKHGYNSSGLHNYLLDKSFSAHQNKAATLHTSSIMYKCKDYCQTKAYLDGSCCTVDRNVSIFPGHGQKTLVEHLETPNDLKMPTGFLLTPEEITPIPYSTSSPIIFSSSSKPPYFHSSLNFQWNTKN</sequence>
<organism evidence="2 3">
    <name type="scientific">Trichobilharzia regenti</name>
    <name type="common">Nasal bird schistosome</name>
    <dbReference type="NCBI Taxonomy" id="157069"/>
    <lineage>
        <taxon>Eukaryota</taxon>
        <taxon>Metazoa</taxon>
        <taxon>Spiralia</taxon>
        <taxon>Lophotrochozoa</taxon>
        <taxon>Platyhelminthes</taxon>
        <taxon>Trematoda</taxon>
        <taxon>Digenea</taxon>
        <taxon>Strigeidida</taxon>
        <taxon>Schistosomatoidea</taxon>
        <taxon>Schistosomatidae</taxon>
        <taxon>Trichobilharzia</taxon>
    </lineage>
</organism>
<dbReference type="WBParaSite" id="TREG1_95910.1">
    <property type="protein sequence ID" value="TREG1_95910.1"/>
    <property type="gene ID" value="TREG1_95910"/>
</dbReference>
<reference evidence="3 4" key="2">
    <citation type="submission" date="2023-11" db="UniProtKB">
        <authorList>
            <consortium name="WormBaseParasite"/>
        </authorList>
    </citation>
    <scope>IDENTIFICATION</scope>
</reference>
<keyword evidence="2" id="KW-1185">Reference proteome</keyword>
<keyword evidence="1" id="KW-1133">Transmembrane helix</keyword>
<proteinExistence type="predicted"/>
<reference evidence="2" key="1">
    <citation type="submission" date="2022-06" db="EMBL/GenBank/DDBJ databases">
        <authorList>
            <person name="Berger JAMES D."/>
            <person name="Berger JAMES D."/>
        </authorList>
    </citation>
    <scope>NUCLEOTIDE SEQUENCE [LARGE SCALE GENOMIC DNA]</scope>
</reference>
<name>A0AA85KLA6_TRIRE</name>
<protein>
    <submittedName>
        <fullName evidence="3 4">Uncharacterized protein</fullName>
    </submittedName>
</protein>
<keyword evidence="1" id="KW-0812">Transmembrane</keyword>
<evidence type="ECO:0000313" key="2">
    <source>
        <dbReference type="Proteomes" id="UP000050795"/>
    </source>
</evidence>
<evidence type="ECO:0000256" key="1">
    <source>
        <dbReference type="SAM" id="Phobius"/>
    </source>
</evidence>
<keyword evidence="1" id="KW-0472">Membrane</keyword>
<accession>A0AA85KLA6</accession>
<evidence type="ECO:0000313" key="3">
    <source>
        <dbReference type="WBParaSite" id="TREG1_95910.1"/>
    </source>
</evidence>